<evidence type="ECO:0000256" key="1">
    <source>
        <dbReference type="ARBA" id="ARBA00004141"/>
    </source>
</evidence>
<feature type="domain" description="Major facilitator superfamily (MFS) profile" evidence="7">
    <location>
        <begin position="52"/>
        <end position="522"/>
    </location>
</feature>
<dbReference type="eggNOG" id="ENOG502RXU0">
    <property type="taxonomic scope" value="Eukaryota"/>
</dbReference>
<dbReference type="InterPro" id="IPR036259">
    <property type="entry name" value="MFS_trans_sf"/>
</dbReference>
<feature type="transmembrane region" description="Helical" evidence="6">
    <location>
        <begin position="321"/>
        <end position="346"/>
    </location>
</feature>
<feature type="transmembrane region" description="Helical" evidence="6">
    <location>
        <begin position="201"/>
        <end position="221"/>
    </location>
</feature>
<gene>
    <name evidence="8" type="ORF">SPPG_04735</name>
</gene>
<dbReference type="CDD" id="cd06174">
    <property type="entry name" value="MFS"/>
    <property type="match status" value="1"/>
</dbReference>
<dbReference type="InterPro" id="IPR011701">
    <property type="entry name" value="MFS"/>
</dbReference>
<feature type="compositionally biased region" description="Polar residues" evidence="5">
    <location>
        <begin position="274"/>
        <end position="285"/>
    </location>
</feature>
<evidence type="ECO:0000256" key="2">
    <source>
        <dbReference type="ARBA" id="ARBA00022692"/>
    </source>
</evidence>
<evidence type="ECO:0000313" key="9">
    <source>
        <dbReference type="Proteomes" id="UP000053201"/>
    </source>
</evidence>
<dbReference type="EMBL" id="KQ257456">
    <property type="protein sequence ID" value="KND00412.1"/>
    <property type="molecule type" value="Genomic_DNA"/>
</dbReference>
<reference evidence="8 9" key="1">
    <citation type="submission" date="2009-08" db="EMBL/GenBank/DDBJ databases">
        <title>The Genome Sequence of Spizellomyces punctatus strain DAOM BR117.</title>
        <authorList>
            <consortium name="The Broad Institute Genome Sequencing Platform"/>
            <person name="Russ C."/>
            <person name="Cuomo C."/>
            <person name="Shea T."/>
            <person name="Young S.K."/>
            <person name="Zeng Q."/>
            <person name="Koehrsen M."/>
            <person name="Haas B."/>
            <person name="Borodovsky M."/>
            <person name="Guigo R."/>
            <person name="Alvarado L."/>
            <person name="Berlin A."/>
            <person name="Bochicchio J."/>
            <person name="Borenstein D."/>
            <person name="Chapman S."/>
            <person name="Chen Z."/>
            <person name="Engels R."/>
            <person name="Freedman E."/>
            <person name="Gellesch M."/>
            <person name="Goldberg J."/>
            <person name="Griggs A."/>
            <person name="Gujja S."/>
            <person name="Heiman D."/>
            <person name="Hepburn T."/>
            <person name="Howarth C."/>
            <person name="Jen D."/>
            <person name="Larson L."/>
            <person name="Lewis B."/>
            <person name="Mehta T."/>
            <person name="Park D."/>
            <person name="Pearson M."/>
            <person name="Roberts A."/>
            <person name="Saif S."/>
            <person name="Shenoy N."/>
            <person name="Sisk P."/>
            <person name="Stolte C."/>
            <person name="Sykes S."/>
            <person name="Thomson T."/>
            <person name="Walk T."/>
            <person name="White J."/>
            <person name="Yandava C."/>
            <person name="Burger G."/>
            <person name="Gray M.W."/>
            <person name="Holland P.W.H."/>
            <person name="King N."/>
            <person name="Lang F.B.F."/>
            <person name="Roger A.J."/>
            <person name="Ruiz-Trillo I."/>
            <person name="Lander E."/>
            <person name="Nusbaum C."/>
        </authorList>
    </citation>
    <scope>NUCLEOTIDE SEQUENCE [LARGE SCALE GENOMIC DNA]</scope>
    <source>
        <strain evidence="8 9">DAOM BR117</strain>
    </source>
</reference>
<dbReference type="SUPFAM" id="SSF103473">
    <property type="entry name" value="MFS general substrate transporter"/>
    <property type="match status" value="1"/>
</dbReference>
<sequence>MTEGPEVGGVQIVDVSQNDTPGPECRPTPETRRFLWTFTLNPSVSYVNFSVYLLAAALGICLFVFINSSQVLTDEAIYPILRHIKQELLQGFVLGQVLLIPSEELGNASGSLTFYDELVSIFAVWIWGIASDRIGRRAVYGLGFAIMALGLALFTYAKNLYPQLLLFRLVFALGGGAASSMMTAVLSDYASDDDRGKTSGLVGLVSGCGALIAVFLLLRLPAKFGDGAEGLRVTFWIAAGLSAAFACVLWICLQSKESLLKAPDATTGRKASIDTGTENSTSSILPATDASDGAQLEVTRRKSIKEIAWEGILASKDPRILLGYAGSFLARGDTIILTLFLPLWIYKYYIESGLCPNQDVDNPDVKENCREAYRQASILAGIAQTFALIGAPLFGWLSDRCYRPLPLLGAGCIGLASYLSTFLSTNPTSSGMYVAMCVIGFAEIGMVVGSLSLVTAAYVPRQIRGSVAGVSSFFGAVGILINTRLGGYLFDQWTSGAPFFIMFVSHVVFCLIAVVVIVRDALNARRERRHGTTLLAVMQEGFERRSLIL</sequence>
<protein>
    <recommendedName>
        <fullName evidence="7">Major facilitator superfamily (MFS) profile domain-containing protein</fullName>
    </recommendedName>
</protein>
<keyword evidence="3 6" id="KW-1133">Transmembrane helix</keyword>
<evidence type="ECO:0000256" key="5">
    <source>
        <dbReference type="SAM" id="MobiDB-lite"/>
    </source>
</evidence>
<dbReference type="PROSITE" id="PS50850">
    <property type="entry name" value="MFS"/>
    <property type="match status" value="1"/>
</dbReference>
<evidence type="ECO:0000259" key="7">
    <source>
        <dbReference type="PROSITE" id="PS50850"/>
    </source>
</evidence>
<keyword evidence="4 6" id="KW-0472">Membrane</keyword>
<dbReference type="RefSeq" id="XP_016608451.1">
    <property type="nucleotide sequence ID" value="XM_016752967.1"/>
</dbReference>
<feature type="transmembrane region" description="Helical" evidence="6">
    <location>
        <begin position="431"/>
        <end position="459"/>
    </location>
</feature>
<feature type="transmembrane region" description="Helical" evidence="6">
    <location>
        <begin position="466"/>
        <end position="485"/>
    </location>
</feature>
<feature type="transmembrane region" description="Helical" evidence="6">
    <location>
        <begin position="233"/>
        <end position="253"/>
    </location>
</feature>
<dbReference type="Gene3D" id="1.20.1250.20">
    <property type="entry name" value="MFS general substrate transporter like domains"/>
    <property type="match status" value="1"/>
</dbReference>
<feature type="transmembrane region" description="Helical" evidence="6">
    <location>
        <begin position="497"/>
        <end position="518"/>
    </location>
</feature>
<dbReference type="InParanoid" id="A0A0L0HH61"/>
<dbReference type="GO" id="GO:0016020">
    <property type="term" value="C:membrane"/>
    <property type="evidence" value="ECO:0007669"/>
    <property type="project" value="UniProtKB-SubCell"/>
</dbReference>
<dbReference type="InterPro" id="IPR024989">
    <property type="entry name" value="MFS_assoc_dom"/>
</dbReference>
<feature type="region of interest" description="Disordered" evidence="5">
    <location>
        <begin position="268"/>
        <end position="287"/>
    </location>
</feature>
<dbReference type="InterPro" id="IPR020846">
    <property type="entry name" value="MFS_dom"/>
</dbReference>
<evidence type="ECO:0000313" key="8">
    <source>
        <dbReference type="EMBL" id="KND00412.1"/>
    </source>
</evidence>
<dbReference type="Pfam" id="PF07690">
    <property type="entry name" value="MFS_1"/>
    <property type="match status" value="1"/>
</dbReference>
<dbReference type="OrthoDB" id="18110at2759"/>
<feature type="transmembrane region" description="Helical" evidence="6">
    <location>
        <begin position="405"/>
        <end position="425"/>
    </location>
</feature>
<dbReference type="PANTHER" id="PTHR23524:SF1">
    <property type="entry name" value="MRH DOMAIN-CONTAINING PROTEIN-RELATED"/>
    <property type="match status" value="1"/>
</dbReference>
<dbReference type="PANTHER" id="PTHR23524">
    <property type="entry name" value="TRANSPORTER, PUTATIVE (AFU_ORTHOLOGUE AFUA_8G04850)-RELATED"/>
    <property type="match status" value="1"/>
</dbReference>
<feature type="region of interest" description="Disordered" evidence="5">
    <location>
        <begin position="1"/>
        <end position="26"/>
    </location>
</feature>
<dbReference type="GeneID" id="27688167"/>
<feature type="transmembrane region" description="Helical" evidence="6">
    <location>
        <begin position="376"/>
        <end position="398"/>
    </location>
</feature>
<feature type="transmembrane region" description="Helical" evidence="6">
    <location>
        <begin position="138"/>
        <end position="157"/>
    </location>
</feature>
<dbReference type="Proteomes" id="UP000053201">
    <property type="component" value="Unassembled WGS sequence"/>
</dbReference>
<comment type="subcellular location">
    <subcellularLocation>
        <location evidence="1">Membrane</location>
        <topology evidence="1">Multi-pass membrane protein</topology>
    </subcellularLocation>
</comment>
<dbReference type="STRING" id="645134.A0A0L0HH61"/>
<organism evidence="8 9">
    <name type="scientific">Spizellomyces punctatus (strain DAOM BR117)</name>
    <dbReference type="NCBI Taxonomy" id="645134"/>
    <lineage>
        <taxon>Eukaryota</taxon>
        <taxon>Fungi</taxon>
        <taxon>Fungi incertae sedis</taxon>
        <taxon>Chytridiomycota</taxon>
        <taxon>Chytridiomycota incertae sedis</taxon>
        <taxon>Chytridiomycetes</taxon>
        <taxon>Spizellomycetales</taxon>
        <taxon>Spizellomycetaceae</taxon>
        <taxon>Spizellomyces</taxon>
    </lineage>
</organism>
<dbReference type="GO" id="GO:0022857">
    <property type="term" value="F:transmembrane transporter activity"/>
    <property type="evidence" value="ECO:0007669"/>
    <property type="project" value="InterPro"/>
</dbReference>
<dbReference type="Pfam" id="PF12832">
    <property type="entry name" value="MFS_1_like"/>
    <property type="match status" value="1"/>
</dbReference>
<feature type="transmembrane region" description="Helical" evidence="6">
    <location>
        <begin position="46"/>
        <end position="66"/>
    </location>
</feature>
<accession>A0A0L0HH61</accession>
<proteinExistence type="predicted"/>
<keyword evidence="2 6" id="KW-0812">Transmembrane</keyword>
<evidence type="ECO:0000256" key="4">
    <source>
        <dbReference type="ARBA" id="ARBA00023136"/>
    </source>
</evidence>
<dbReference type="VEuPathDB" id="FungiDB:SPPG_04735"/>
<feature type="transmembrane region" description="Helical" evidence="6">
    <location>
        <begin position="169"/>
        <end position="189"/>
    </location>
</feature>
<dbReference type="AlphaFoldDB" id="A0A0L0HH61"/>
<dbReference type="OMA" id="IPLFVNH"/>
<keyword evidence="9" id="KW-1185">Reference proteome</keyword>
<name>A0A0L0HH61_SPIPD</name>
<evidence type="ECO:0000256" key="6">
    <source>
        <dbReference type="SAM" id="Phobius"/>
    </source>
</evidence>
<evidence type="ECO:0000256" key="3">
    <source>
        <dbReference type="ARBA" id="ARBA00022989"/>
    </source>
</evidence>